<protein>
    <submittedName>
        <fullName evidence="3">Nitrate reductase molybdenum cofactor assembly chaperone</fullName>
    </submittedName>
</protein>
<dbReference type="AlphaFoldDB" id="A0A401QQK4"/>
<dbReference type="InterPro" id="IPR020945">
    <property type="entry name" value="DMSO/NO3_reduct_chaperone"/>
</dbReference>
<dbReference type="GO" id="GO:0051082">
    <property type="term" value="F:unfolded protein binding"/>
    <property type="evidence" value="ECO:0007669"/>
    <property type="project" value="InterPro"/>
</dbReference>
<feature type="compositionally biased region" description="Pro residues" evidence="2">
    <location>
        <begin position="168"/>
        <end position="183"/>
    </location>
</feature>
<evidence type="ECO:0000313" key="4">
    <source>
        <dbReference type="Proteomes" id="UP000288351"/>
    </source>
</evidence>
<dbReference type="GO" id="GO:0042128">
    <property type="term" value="P:nitrate assimilation"/>
    <property type="evidence" value="ECO:0007669"/>
    <property type="project" value="UniProtKB-KW"/>
</dbReference>
<organism evidence="3 4">
    <name type="scientific">Streptomyces noursei</name>
    <name type="common">Streptomyces albulus</name>
    <dbReference type="NCBI Taxonomy" id="1971"/>
    <lineage>
        <taxon>Bacteria</taxon>
        <taxon>Bacillati</taxon>
        <taxon>Actinomycetota</taxon>
        <taxon>Actinomycetes</taxon>
        <taxon>Kitasatosporales</taxon>
        <taxon>Streptomycetaceae</taxon>
        <taxon>Streptomyces</taxon>
    </lineage>
</organism>
<sequence length="196" mass="21625">MNRHRAVHQAAALLLSYPDPNWPERVAHVTAALDQLRGVEVELLLRFCRGAAQAPTLELAARYVTTFDRTRRRTLHLTHYTDGDTRRRGASLAALKARYRAQGWQPDDGELPDFLPALLEFAARCPQAGTPLLHQYRGAVDLLTQALDAHHSPYVDVLRAVQRTVPAGPPPAPVADAPTPVPFPLLTTPGDEGVRR</sequence>
<evidence type="ECO:0000256" key="1">
    <source>
        <dbReference type="ARBA" id="ARBA00023063"/>
    </source>
</evidence>
<dbReference type="SUPFAM" id="SSF89155">
    <property type="entry name" value="TorD-like"/>
    <property type="match status" value="1"/>
</dbReference>
<reference evidence="3 4" key="1">
    <citation type="journal article" date="2019" name="Microbiol. Resour. Announc.">
        <title>Draft Genome Sequence of the Most Traditional epsilon-Poly-l-Lysine Producer, Streptomyces albulus NBRC14147.</title>
        <authorList>
            <person name="Yamanaka K."/>
            <person name="Hamano Y."/>
        </authorList>
    </citation>
    <scope>NUCLEOTIDE SEQUENCE [LARGE SCALE GENOMIC DNA]</scope>
    <source>
        <strain evidence="3 4">NBRC 14147</strain>
    </source>
</reference>
<accession>A0A401QQK4</accession>
<dbReference type="PANTHER" id="PTHR43680:SF2">
    <property type="entry name" value="NITRATE REDUCTASE MOLYBDENUM COFACTOR ASSEMBLY CHAPERONE NARJ"/>
    <property type="match status" value="1"/>
</dbReference>
<dbReference type="RefSeq" id="WP_016574306.1">
    <property type="nucleotide sequence ID" value="NZ_BHXC01000001.1"/>
</dbReference>
<proteinExistence type="predicted"/>
<evidence type="ECO:0000256" key="2">
    <source>
        <dbReference type="SAM" id="MobiDB-lite"/>
    </source>
</evidence>
<feature type="region of interest" description="Disordered" evidence="2">
    <location>
        <begin position="168"/>
        <end position="196"/>
    </location>
</feature>
<dbReference type="Gene3D" id="1.10.3480.10">
    <property type="entry name" value="TorD-like"/>
    <property type="match status" value="1"/>
</dbReference>
<comment type="caution">
    <text evidence="3">The sequence shown here is derived from an EMBL/GenBank/DDBJ whole genome shotgun (WGS) entry which is preliminary data.</text>
</comment>
<dbReference type="Proteomes" id="UP000288351">
    <property type="component" value="Unassembled WGS sequence"/>
</dbReference>
<dbReference type="PANTHER" id="PTHR43680">
    <property type="entry name" value="NITRATE REDUCTASE MOLYBDENUM COFACTOR ASSEMBLY CHAPERONE"/>
    <property type="match status" value="1"/>
</dbReference>
<gene>
    <name evidence="3" type="ORF">SALB_00249</name>
</gene>
<dbReference type="GO" id="GO:0051131">
    <property type="term" value="P:chaperone-mediated protein complex assembly"/>
    <property type="evidence" value="ECO:0007669"/>
    <property type="project" value="InterPro"/>
</dbReference>
<keyword evidence="1" id="KW-0534">Nitrate assimilation</keyword>
<dbReference type="GO" id="GO:0016530">
    <property type="term" value="F:metallochaperone activity"/>
    <property type="evidence" value="ECO:0007669"/>
    <property type="project" value="TreeGrafter"/>
</dbReference>
<name>A0A401QQK4_STRNR</name>
<dbReference type="EMBL" id="BHXC01000001">
    <property type="protein sequence ID" value="GCB87598.1"/>
    <property type="molecule type" value="Genomic_DNA"/>
</dbReference>
<dbReference type="InterPro" id="IPR003765">
    <property type="entry name" value="NO3_reductase_chaperone_NarJ"/>
</dbReference>
<dbReference type="InterPro" id="IPR036411">
    <property type="entry name" value="TorD-like_sf"/>
</dbReference>
<dbReference type="Pfam" id="PF02613">
    <property type="entry name" value="Nitrate_red_del"/>
    <property type="match status" value="1"/>
</dbReference>
<dbReference type="NCBIfam" id="TIGR00684">
    <property type="entry name" value="narJ"/>
    <property type="match status" value="1"/>
</dbReference>
<evidence type="ECO:0000313" key="3">
    <source>
        <dbReference type="EMBL" id="GCB87598.1"/>
    </source>
</evidence>